<dbReference type="CDD" id="cd01741">
    <property type="entry name" value="GATase1_1"/>
    <property type="match status" value="1"/>
</dbReference>
<dbReference type="PRINTS" id="PR00096">
    <property type="entry name" value="GATASE"/>
</dbReference>
<evidence type="ECO:0000313" key="3">
    <source>
        <dbReference type="Proteomes" id="UP000008555"/>
    </source>
</evidence>
<dbReference type="Pfam" id="PF00117">
    <property type="entry name" value="GATase"/>
    <property type="match status" value="1"/>
</dbReference>
<dbReference type="SUPFAM" id="SSF52317">
    <property type="entry name" value="Class I glutamine amidotransferase-like"/>
    <property type="match status" value="1"/>
</dbReference>
<evidence type="ECO:0000259" key="1">
    <source>
        <dbReference type="Pfam" id="PF00117"/>
    </source>
</evidence>
<dbReference type="PROSITE" id="PS51273">
    <property type="entry name" value="GATASE_TYPE_1"/>
    <property type="match status" value="1"/>
</dbReference>
<dbReference type="EMBL" id="CP000733">
    <property type="protein sequence ID" value="ABS77391.1"/>
    <property type="molecule type" value="Genomic_DNA"/>
</dbReference>
<evidence type="ECO:0000313" key="2">
    <source>
        <dbReference type="EMBL" id="ABS77391.1"/>
    </source>
</evidence>
<dbReference type="EC" id="6.3.5.2" evidence="2"/>
<dbReference type="Proteomes" id="UP000008555">
    <property type="component" value="Chromosome"/>
</dbReference>
<dbReference type="FunFam" id="3.40.50.880:FF:000033">
    <property type="entry name" value="Glutamine amidotransferase class-I"/>
    <property type="match status" value="1"/>
</dbReference>
<dbReference type="PANTHER" id="PTHR42695:SF5">
    <property type="entry name" value="GLUTAMINE AMIDOTRANSFERASE YLR126C-RELATED"/>
    <property type="match status" value="1"/>
</dbReference>
<gene>
    <name evidence="2" type="ordered locus">CBUD_0817</name>
</gene>
<sequence length="228" mass="26025">MKIHYIMHAPFEKLSAIEVWATQKSYDLSGTHVYKGEKLPRALNFDCLILMGGPQSPFKTDKYPYLLDEIQFVKKALAGNKKILGICLGAQLIAEALGAKTLHSPYKEIGIYPIQTLPEATDDPFFSKLPKSFDVMHWHNDMPGIPKDVVLLAKSEGCPHQAFRYGDRVYGFQFHMELTLSVIEEMIEKYRGDLEPGKFVRTKEEMLHSNYNEVNAKMFAFLDYLEGV</sequence>
<dbReference type="Gene3D" id="3.40.50.880">
    <property type="match status" value="1"/>
</dbReference>
<dbReference type="KEGG" id="cbd:CBUD_0817"/>
<dbReference type="PANTHER" id="PTHR42695">
    <property type="entry name" value="GLUTAMINE AMIDOTRANSFERASE YLR126C-RELATED"/>
    <property type="match status" value="1"/>
</dbReference>
<dbReference type="InterPro" id="IPR029062">
    <property type="entry name" value="Class_I_gatase-like"/>
</dbReference>
<dbReference type="InterPro" id="IPR017926">
    <property type="entry name" value="GATASE"/>
</dbReference>
<dbReference type="GO" id="GO:0005829">
    <property type="term" value="C:cytosol"/>
    <property type="evidence" value="ECO:0007669"/>
    <property type="project" value="TreeGrafter"/>
</dbReference>
<dbReference type="AlphaFoldDB" id="A9KDY4"/>
<accession>A9KDY4</accession>
<dbReference type="GO" id="GO:0003922">
    <property type="term" value="F:GMP synthase (glutamine-hydrolyzing) activity"/>
    <property type="evidence" value="ECO:0007669"/>
    <property type="project" value="UniProtKB-EC"/>
</dbReference>
<name>A9KDY4_COXBN</name>
<organism evidence="2 3">
    <name type="scientific">Coxiella burnetii (strain Dugway 5J108-111)</name>
    <dbReference type="NCBI Taxonomy" id="434922"/>
    <lineage>
        <taxon>Bacteria</taxon>
        <taxon>Pseudomonadati</taxon>
        <taxon>Pseudomonadota</taxon>
        <taxon>Gammaproteobacteria</taxon>
        <taxon>Legionellales</taxon>
        <taxon>Coxiellaceae</taxon>
        <taxon>Coxiella</taxon>
    </lineage>
</organism>
<feature type="domain" description="Glutamine amidotransferase" evidence="1">
    <location>
        <begin position="41"/>
        <end position="183"/>
    </location>
</feature>
<dbReference type="InterPro" id="IPR044992">
    <property type="entry name" value="ChyE-like"/>
</dbReference>
<reference evidence="2 3" key="1">
    <citation type="journal article" date="2009" name="Infect. Immun.">
        <title>Comparative genomics reveal extensive transposon-mediated genomic plasticity and diversity among potential effector proteins within the genus Coxiella.</title>
        <authorList>
            <person name="Beare P.A."/>
            <person name="Unsworth N."/>
            <person name="Andoh M."/>
            <person name="Voth D.E."/>
            <person name="Omsland A."/>
            <person name="Gilk S.D."/>
            <person name="Williams K.P."/>
            <person name="Sobral B.W."/>
            <person name="Kupko J.J.III."/>
            <person name="Porcella S.F."/>
            <person name="Samuel J.E."/>
            <person name="Heinzen R.A."/>
        </authorList>
    </citation>
    <scope>NUCLEOTIDE SEQUENCE [LARGE SCALE GENOMIC DNA]</scope>
    <source>
        <strain evidence="2 3">Dugway 5J108-111</strain>
    </source>
</reference>
<protein>
    <submittedName>
        <fullName evidence="2">GMP synthase (Glutamine-hydrolyzing)</fullName>
        <ecNumber evidence="2">6.3.5.2</ecNumber>
    </submittedName>
</protein>
<dbReference type="HOGENOM" id="CLU_054974_3_3_6"/>
<keyword evidence="2" id="KW-0436">Ligase</keyword>
<proteinExistence type="predicted"/>
<dbReference type="RefSeq" id="WP_011996763.1">
    <property type="nucleotide sequence ID" value="NC_009727.1"/>
</dbReference>